<keyword evidence="2" id="KW-0812">Transmembrane</keyword>
<feature type="region of interest" description="Disordered" evidence="1">
    <location>
        <begin position="107"/>
        <end position="133"/>
    </location>
</feature>
<feature type="compositionally biased region" description="Low complexity" evidence="1">
    <location>
        <begin position="161"/>
        <end position="175"/>
    </location>
</feature>
<feature type="transmembrane region" description="Helical" evidence="2">
    <location>
        <begin position="12"/>
        <end position="35"/>
    </location>
</feature>
<gene>
    <name evidence="3" type="ORF">K443DRAFT_673561</name>
</gene>
<dbReference type="OrthoDB" id="3005638at2759"/>
<evidence type="ECO:0000256" key="2">
    <source>
        <dbReference type="SAM" id="Phobius"/>
    </source>
</evidence>
<name>A0A0C9YGZ6_9AGAR</name>
<feature type="region of interest" description="Disordered" evidence="1">
    <location>
        <begin position="55"/>
        <end position="78"/>
    </location>
</feature>
<accession>A0A0C9YGZ6</accession>
<dbReference type="EMBL" id="KN838548">
    <property type="protein sequence ID" value="KIK07298.1"/>
    <property type="molecule type" value="Genomic_DNA"/>
</dbReference>
<feature type="compositionally biased region" description="Basic and acidic residues" evidence="1">
    <location>
        <begin position="188"/>
        <end position="201"/>
    </location>
</feature>
<evidence type="ECO:0000313" key="4">
    <source>
        <dbReference type="Proteomes" id="UP000054477"/>
    </source>
</evidence>
<dbReference type="Proteomes" id="UP000054477">
    <property type="component" value="Unassembled WGS sequence"/>
</dbReference>
<organism evidence="3 4">
    <name type="scientific">Laccaria amethystina LaAM-08-1</name>
    <dbReference type="NCBI Taxonomy" id="1095629"/>
    <lineage>
        <taxon>Eukaryota</taxon>
        <taxon>Fungi</taxon>
        <taxon>Dikarya</taxon>
        <taxon>Basidiomycota</taxon>
        <taxon>Agaricomycotina</taxon>
        <taxon>Agaricomycetes</taxon>
        <taxon>Agaricomycetidae</taxon>
        <taxon>Agaricales</taxon>
        <taxon>Agaricineae</taxon>
        <taxon>Hydnangiaceae</taxon>
        <taxon>Laccaria</taxon>
    </lineage>
</organism>
<feature type="compositionally biased region" description="Basic and acidic residues" evidence="1">
    <location>
        <begin position="115"/>
        <end position="133"/>
    </location>
</feature>
<sequence length="270" mass="30050">MDFRSQGVVVNAVGFLYASVGFFLSVLGAILNAFYRHNAPPLLAAAKNSHRKAQLDPSLPRRNQPPCTEAEPALRSQSIVPDITLDQHLDNQSTTATTTTTFLLISSSQSTTDHGSTRRPFDEPSSNDMRRLIDVDNTRVGFRMSNLKPPWVKEKPRISRSRSSPQLSNQLSSPSCRQKKSKVKKDKRGPESLEEKPEKALRKVCSTPGLGGEKVTMKTFTQNAVKKRTETLRTQPYEAPYFCAPPIPLAKPRKIDVKPISKSRSMTFAV</sequence>
<protein>
    <submittedName>
        <fullName evidence="3">Uncharacterized protein</fullName>
    </submittedName>
</protein>
<proteinExistence type="predicted"/>
<keyword evidence="2" id="KW-0472">Membrane</keyword>
<dbReference type="AlphaFoldDB" id="A0A0C9YGZ6"/>
<evidence type="ECO:0000313" key="3">
    <source>
        <dbReference type="EMBL" id="KIK07298.1"/>
    </source>
</evidence>
<feature type="compositionally biased region" description="Basic residues" evidence="1">
    <location>
        <begin position="177"/>
        <end position="187"/>
    </location>
</feature>
<evidence type="ECO:0000256" key="1">
    <source>
        <dbReference type="SAM" id="MobiDB-lite"/>
    </source>
</evidence>
<feature type="region of interest" description="Disordered" evidence="1">
    <location>
        <begin position="147"/>
        <end position="210"/>
    </location>
</feature>
<keyword evidence="2" id="KW-1133">Transmembrane helix</keyword>
<dbReference type="HOGENOM" id="CLU_085126_0_0_1"/>
<reference evidence="4" key="2">
    <citation type="submission" date="2015-01" db="EMBL/GenBank/DDBJ databases">
        <title>Evolutionary Origins and Diversification of the Mycorrhizal Mutualists.</title>
        <authorList>
            <consortium name="DOE Joint Genome Institute"/>
            <consortium name="Mycorrhizal Genomics Consortium"/>
            <person name="Kohler A."/>
            <person name="Kuo A."/>
            <person name="Nagy L.G."/>
            <person name="Floudas D."/>
            <person name="Copeland A."/>
            <person name="Barry K.W."/>
            <person name="Cichocki N."/>
            <person name="Veneault-Fourrey C."/>
            <person name="LaButti K."/>
            <person name="Lindquist E.A."/>
            <person name="Lipzen A."/>
            <person name="Lundell T."/>
            <person name="Morin E."/>
            <person name="Murat C."/>
            <person name="Riley R."/>
            <person name="Ohm R."/>
            <person name="Sun H."/>
            <person name="Tunlid A."/>
            <person name="Henrissat B."/>
            <person name="Grigoriev I.V."/>
            <person name="Hibbett D.S."/>
            <person name="Martin F."/>
        </authorList>
    </citation>
    <scope>NUCLEOTIDE SEQUENCE [LARGE SCALE GENOMIC DNA]</scope>
    <source>
        <strain evidence="4">LaAM-08-1</strain>
    </source>
</reference>
<reference evidence="3 4" key="1">
    <citation type="submission" date="2014-04" db="EMBL/GenBank/DDBJ databases">
        <authorList>
            <consortium name="DOE Joint Genome Institute"/>
            <person name="Kuo A."/>
            <person name="Kohler A."/>
            <person name="Nagy L.G."/>
            <person name="Floudas D."/>
            <person name="Copeland A."/>
            <person name="Barry K.W."/>
            <person name="Cichocki N."/>
            <person name="Veneault-Fourrey C."/>
            <person name="LaButti K."/>
            <person name="Lindquist E.A."/>
            <person name="Lipzen A."/>
            <person name="Lundell T."/>
            <person name="Morin E."/>
            <person name="Murat C."/>
            <person name="Sun H."/>
            <person name="Tunlid A."/>
            <person name="Henrissat B."/>
            <person name="Grigoriev I.V."/>
            <person name="Hibbett D.S."/>
            <person name="Martin F."/>
            <person name="Nordberg H.P."/>
            <person name="Cantor M.N."/>
            <person name="Hua S.X."/>
        </authorList>
    </citation>
    <scope>NUCLEOTIDE SEQUENCE [LARGE SCALE GENOMIC DNA]</scope>
    <source>
        <strain evidence="3 4">LaAM-08-1</strain>
    </source>
</reference>
<keyword evidence="4" id="KW-1185">Reference proteome</keyword>